<comment type="caution">
    <text evidence="1">The sequence shown here is derived from an EMBL/GenBank/DDBJ whole genome shotgun (WGS) entry which is preliminary data.</text>
</comment>
<reference evidence="1 2" key="1">
    <citation type="journal article" date="2013" name="Genome Announc.">
        <title>Whole-Genome Shotgun Assembly and Analysis of the Genome of Streptomyces mobaraensis DSM 40847, a Strain for Industrial Production of Microbial Transglutaminase.</title>
        <authorList>
            <person name="Yang H."/>
            <person name="He T."/>
            <person name="Wu W."/>
            <person name="Zhu W."/>
            <person name="Lu B."/>
            <person name="Sun W."/>
        </authorList>
    </citation>
    <scope>NUCLEOTIDE SEQUENCE [LARGE SCALE GENOMIC DNA]</scope>
    <source>
        <strain evidence="1 2">DSM 40847</strain>
    </source>
</reference>
<sequence length="76" mass="8517">MQMLRVELLDMRFDRFRHCATIGGEEAVERYVGIAATGIHVAGEAAERSGHITVVVFVHIWPVDADQVQREGQLAR</sequence>
<evidence type="ECO:0000313" key="2">
    <source>
        <dbReference type="Proteomes" id="UP000011740"/>
    </source>
</evidence>
<accession>M3C940</accession>
<dbReference type="AlphaFoldDB" id="M3C940"/>
<proteinExistence type="predicted"/>
<dbReference type="Proteomes" id="UP000011740">
    <property type="component" value="Unassembled WGS sequence"/>
</dbReference>
<organism evidence="1 2">
    <name type="scientific">Streptomyces mobaraensis (strain ATCC 29032 / DSM 40847 / JCM 4168 / NBRC 13819 / NCIMB 11159 / IPCR 16-22)</name>
    <dbReference type="NCBI Taxonomy" id="1223523"/>
    <lineage>
        <taxon>Bacteria</taxon>
        <taxon>Bacillati</taxon>
        <taxon>Actinomycetota</taxon>
        <taxon>Actinomycetes</taxon>
        <taxon>Kitasatosporales</taxon>
        <taxon>Streptomycetaceae</taxon>
        <taxon>Streptomyces</taxon>
    </lineage>
</organism>
<dbReference type="EMBL" id="AORZ01000025">
    <property type="protein sequence ID" value="EMF00522.1"/>
    <property type="molecule type" value="Genomic_DNA"/>
</dbReference>
<evidence type="ECO:0000313" key="1">
    <source>
        <dbReference type="EMBL" id="EMF00522.1"/>
    </source>
</evidence>
<name>M3C940_STRM1</name>
<gene>
    <name evidence="1" type="ORF">H340_10795</name>
</gene>
<protein>
    <submittedName>
        <fullName evidence="1">Uncharacterized protein</fullName>
    </submittedName>
</protein>